<evidence type="ECO:0000256" key="1">
    <source>
        <dbReference type="ARBA" id="ARBA00004651"/>
    </source>
</evidence>
<name>A0ABU7G5V4_9ALTE</name>
<feature type="transmembrane region" description="Helical" evidence="7">
    <location>
        <begin position="102"/>
        <end position="124"/>
    </location>
</feature>
<dbReference type="RefSeq" id="WP_329775727.1">
    <property type="nucleotide sequence ID" value="NZ_JAYDYW010000009.1"/>
</dbReference>
<evidence type="ECO:0000313" key="8">
    <source>
        <dbReference type="EMBL" id="MEE1674660.1"/>
    </source>
</evidence>
<feature type="transmembrane region" description="Helical" evidence="7">
    <location>
        <begin position="77"/>
        <end position="96"/>
    </location>
</feature>
<comment type="subcellular location">
    <subcellularLocation>
        <location evidence="1">Cell membrane</location>
        <topology evidence="1">Multi-pass membrane protein</topology>
    </subcellularLocation>
</comment>
<sequence length="209" mass="22546">MQAAKHYSATEELLNVISHLVGLAIAVVGLVMLLSKADGLTEVIAVSIYGGSLVLLFLASSLYHAVSHSAWKAGLKLFDHSAIYLLIAGTYTPILLVSFDGWLSLISMIVIWTLAAFGVGFKLLTGTRFPKVSLSTYLAMGWLSLALAYPMYQHIASEGLWFLAAGGVLFSVGALFYVAKHKPYTHAIWHVFVVAGCACHFATVYGYVV</sequence>
<reference evidence="8 9" key="2">
    <citation type="submission" date="2023-12" db="EMBL/GenBank/DDBJ databases">
        <authorList>
            <consortium name="Cladostephus spongiosus"/>
            <person name="Lorente B."/>
            <person name="Cabral C."/>
            <person name="Frias J."/>
            <person name="Faria J."/>
            <person name="Toubarro D."/>
        </authorList>
    </citation>
    <scope>NUCLEOTIDE SEQUENCE [LARGE SCALE GENOMIC DNA]</scope>
    <source>
        <strain evidence="8 9">ZMCS4</strain>
    </source>
</reference>
<feature type="transmembrane region" description="Helical" evidence="7">
    <location>
        <begin position="187"/>
        <end position="208"/>
    </location>
</feature>
<evidence type="ECO:0000256" key="3">
    <source>
        <dbReference type="ARBA" id="ARBA00022475"/>
    </source>
</evidence>
<keyword evidence="5 7" id="KW-1133">Transmembrane helix</keyword>
<keyword evidence="4 7" id="KW-0812">Transmembrane</keyword>
<feature type="transmembrane region" description="Helical" evidence="7">
    <location>
        <begin position="46"/>
        <end position="65"/>
    </location>
</feature>
<dbReference type="PANTHER" id="PTHR20855">
    <property type="entry name" value="ADIPOR/PROGESTIN RECEPTOR-RELATED"/>
    <property type="match status" value="1"/>
</dbReference>
<comment type="caution">
    <text evidence="8">The sequence shown here is derived from an EMBL/GenBank/DDBJ whole genome shotgun (WGS) entry which is preliminary data.</text>
</comment>
<keyword evidence="3" id="KW-1003">Cell membrane</keyword>
<gene>
    <name evidence="8" type="ORF">SNR37_004103</name>
</gene>
<comment type="similarity">
    <text evidence="2">Belongs to the UPF0073 (Hly-III) family.</text>
</comment>
<evidence type="ECO:0000256" key="2">
    <source>
        <dbReference type="ARBA" id="ARBA00008488"/>
    </source>
</evidence>
<feature type="transmembrane region" description="Helical" evidence="7">
    <location>
        <begin position="136"/>
        <end position="153"/>
    </location>
</feature>
<keyword evidence="6 7" id="KW-0472">Membrane</keyword>
<evidence type="ECO:0000256" key="5">
    <source>
        <dbReference type="ARBA" id="ARBA00022989"/>
    </source>
</evidence>
<dbReference type="PANTHER" id="PTHR20855:SF3">
    <property type="entry name" value="LD03007P"/>
    <property type="match status" value="1"/>
</dbReference>
<dbReference type="Pfam" id="PF03006">
    <property type="entry name" value="HlyIII"/>
    <property type="match status" value="1"/>
</dbReference>
<dbReference type="NCBIfam" id="TIGR01065">
    <property type="entry name" value="hlyIII"/>
    <property type="match status" value="1"/>
</dbReference>
<accession>A0ABU7G5V4</accession>
<dbReference type="EMBL" id="JAYDYW010000009">
    <property type="protein sequence ID" value="MEE1674660.1"/>
    <property type="molecule type" value="Genomic_DNA"/>
</dbReference>
<evidence type="ECO:0000256" key="4">
    <source>
        <dbReference type="ARBA" id="ARBA00022692"/>
    </source>
</evidence>
<dbReference type="Proteomes" id="UP001310248">
    <property type="component" value="Unassembled WGS sequence"/>
</dbReference>
<organism evidence="8 9">
    <name type="scientific">Agarivorans aestuarii</name>
    <dbReference type="NCBI Taxonomy" id="1563703"/>
    <lineage>
        <taxon>Bacteria</taxon>
        <taxon>Pseudomonadati</taxon>
        <taxon>Pseudomonadota</taxon>
        <taxon>Gammaproteobacteria</taxon>
        <taxon>Alteromonadales</taxon>
        <taxon>Alteromonadaceae</taxon>
        <taxon>Agarivorans</taxon>
    </lineage>
</organism>
<dbReference type="InterPro" id="IPR004254">
    <property type="entry name" value="AdipoR/HlyIII-related"/>
</dbReference>
<feature type="transmembrane region" description="Helical" evidence="7">
    <location>
        <begin position="12"/>
        <end position="34"/>
    </location>
</feature>
<reference evidence="9" key="1">
    <citation type="submission" date="2023-07" db="EMBL/GenBank/DDBJ databases">
        <title>Draft genome sequence of Agarivorans aestuarii strain ZMCS4, a CAZymes producing bacteria isolated from the marine brown algae Clodostephus spongiosus.</title>
        <authorList>
            <person name="Lorente B."/>
            <person name="Cabral C."/>
            <person name="Frias J."/>
            <person name="Faria J."/>
            <person name="Toubarro D."/>
        </authorList>
    </citation>
    <scope>NUCLEOTIDE SEQUENCE [LARGE SCALE GENOMIC DNA]</scope>
    <source>
        <strain evidence="9">ZMCS4</strain>
    </source>
</reference>
<proteinExistence type="inferred from homology"/>
<evidence type="ECO:0000256" key="7">
    <source>
        <dbReference type="SAM" id="Phobius"/>
    </source>
</evidence>
<feature type="transmembrane region" description="Helical" evidence="7">
    <location>
        <begin position="159"/>
        <end position="178"/>
    </location>
</feature>
<protein>
    <submittedName>
        <fullName evidence="8">Hemolysin III family protein</fullName>
    </submittedName>
</protein>
<keyword evidence="9" id="KW-1185">Reference proteome</keyword>
<evidence type="ECO:0000256" key="6">
    <source>
        <dbReference type="ARBA" id="ARBA00023136"/>
    </source>
</evidence>
<evidence type="ECO:0000313" key="9">
    <source>
        <dbReference type="Proteomes" id="UP001310248"/>
    </source>
</evidence>
<dbReference type="InterPro" id="IPR005744">
    <property type="entry name" value="Hy-lIII"/>
</dbReference>